<organism evidence="2 3">
    <name type="scientific">Lates japonicus</name>
    <name type="common">Japanese lates</name>
    <dbReference type="NCBI Taxonomy" id="270547"/>
    <lineage>
        <taxon>Eukaryota</taxon>
        <taxon>Metazoa</taxon>
        <taxon>Chordata</taxon>
        <taxon>Craniata</taxon>
        <taxon>Vertebrata</taxon>
        <taxon>Euteleostomi</taxon>
        <taxon>Actinopterygii</taxon>
        <taxon>Neopterygii</taxon>
        <taxon>Teleostei</taxon>
        <taxon>Neoteleostei</taxon>
        <taxon>Acanthomorphata</taxon>
        <taxon>Carangaria</taxon>
        <taxon>Carangaria incertae sedis</taxon>
        <taxon>Centropomidae</taxon>
        <taxon>Lates</taxon>
    </lineage>
</organism>
<evidence type="ECO:0000313" key="2">
    <source>
        <dbReference type="EMBL" id="GLD59105.1"/>
    </source>
</evidence>
<sequence length="159" mass="17402">MLSDRLTAGYGRRRGPLDPAEFPMPPWSGHYPGPPQAPQGYPQSLPYPNPNSQSGPSYSGYPPGQQYPRSGDPRGVDPGYYPHPSSQQRGPLRQDVPPSPTPPLRGLRYDTMMRGTGGGGYRHLMDPSPDQYGYSGEGGRQQQQHQTNPRQKNAMTAAV</sequence>
<dbReference type="AlphaFoldDB" id="A0AAD3MT69"/>
<dbReference type="EMBL" id="BRZM01000036">
    <property type="protein sequence ID" value="GLD59105.1"/>
    <property type="molecule type" value="Genomic_DNA"/>
</dbReference>
<evidence type="ECO:0000313" key="3">
    <source>
        <dbReference type="Proteomes" id="UP001279410"/>
    </source>
</evidence>
<name>A0AAD3MT69_LATJO</name>
<feature type="compositionally biased region" description="Pro residues" evidence="1">
    <location>
        <begin position="22"/>
        <end position="37"/>
    </location>
</feature>
<accession>A0AAD3MT69</accession>
<feature type="compositionally biased region" description="Polar residues" evidence="1">
    <location>
        <begin position="147"/>
        <end position="159"/>
    </location>
</feature>
<dbReference type="Proteomes" id="UP001279410">
    <property type="component" value="Unassembled WGS sequence"/>
</dbReference>
<proteinExistence type="predicted"/>
<protein>
    <submittedName>
        <fullName evidence="2">Partitioning defective 3 homolog B isoform X1</fullName>
    </submittedName>
</protein>
<reference evidence="2" key="1">
    <citation type="submission" date="2022-08" db="EMBL/GenBank/DDBJ databases">
        <title>Genome sequencing of akame (Lates japonicus).</title>
        <authorList>
            <person name="Hashiguchi Y."/>
            <person name="Takahashi H."/>
        </authorList>
    </citation>
    <scope>NUCLEOTIDE SEQUENCE</scope>
    <source>
        <strain evidence="2">Kochi</strain>
    </source>
</reference>
<feature type="region of interest" description="Disordered" evidence="1">
    <location>
        <begin position="1"/>
        <end position="159"/>
    </location>
</feature>
<keyword evidence="3" id="KW-1185">Reference proteome</keyword>
<gene>
    <name evidence="2" type="ORF">AKAME5_001114300</name>
</gene>
<feature type="compositionally biased region" description="Low complexity" evidence="1">
    <location>
        <begin position="50"/>
        <end position="68"/>
    </location>
</feature>
<evidence type="ECO:0000256" key="1">
    <source>
        <dbReference type="SAM" id="MobiDB-lite"/>
    </source>
</evidence>
<comment type="caution">
    <text evidence="2">The sequence shown here is derived from an EMBL/GenBank/DDBJ whole genome shotgun (WGS) entry which is preliminary data.</text>
</comment>